<dbReference type="Pfam" id="PF00201">
    <property type="entry name" value="UDPGT"/>
    <property type="match status" value="1"/>
</dbReference>
<organism evidence="6 7">
    <name type="scientific">Ladona fulva</name>
    <name type="common">Scarce chaser dragonfly</name>
    <name type="synonym">Libellula fulva</name>
    <dbReference type="NCBI Taxonomy" id="123851"/>
    <lineage>
        <taxon>Eukaryota</taxon>
        <taxon>Metazoa</taxon>
        <taxon>Ecdysozoa</taxon>
        <taxon>Arthropoda</taxon>
        <taxon>Hexapoda</taxon>
        <taxon>Insecta</taxon>
        <taxon>Pterygota</taxon>
        <taxon>Palaeoptera</taxon>
        <taxon>Odonata</taxon>
        <taxon>Epiprocta</taxon>
        <taxon>Anisoptera</taxon>
        <taxon>Libelluloidea</taxon>
        <taxon>Libellulidae</taxon>
        <taxon>Ladona</taxon>
    </lineage>
</organism>
<keyword evidence="4" id="KW-1133">Transmembrane helix</keyword>
<protein>
    <submittedName>
        <fullName evidence="6">UDP-glycosyltransferase</fullName>
    </submittedName>
</protein>
<keyword evidence="2" id="KW-0328">Glycosyltransferase</keyword>
<feature type="transmembrane region" description="Helical" evidence="4">
    <location>
        <begin position="477"/>
        <end position="504"/>
    </location>
</feature>
<dbReference type="FunFam" id="3.40.50.2000:FF:000050">
    <property type="entry name" value="UDP-glucuronosyltransferase"/>
    <property type="match status" value="1"/>
</dbReference>
<keyword evidence="4" id="KW-0472">Membrane</keyword>
<proteinExistence type="inferred from homology"/>
<accession>A0A8K0KN85</accession>
<sequence length="528" mass="59421">MKSITLTVLLCFLHVTTGGRILAILPSLSSSHQMWNRALINELCTRGHEITVLSPNKGNEQESKIKEILIEDAHKMVNLEFLDEELAEKSYYGIMSELWDRSIRICSHHLQTKGALKLLNMSPDSFDLIIIETILNDCFNLFLHHFGGGTRIPVVGLTAIGTGPWTDKISRSRTLPSVNPLPILPYSTRMSIWERFHNALLTVAISAGMSTYYFPSHQRIANEVYGKPLPPLDDLGSNISVILANNHFSIYEPLPSVPGIIEVAGMHCLPAKPLPLNVLKFVDGATKGIIYLSFGSALHSHNISKEKLQYIMEALSSLGPNIRILWKYESSTTLEGLPKNVLVQKWFPQQDILGHHKTLMFITHGGLLSMQEAIFHGIPVVGIPFTGYQDRYVKSLVSLGVAFQLDFASLTKETLINAVETILADNRFRRKMHKLSSIFRDQPDHPLDRAVFWTEYSLRHGAGRVEHIRSATADISWLAYYMIDIMMLLALFSLLILATLCYAYHKVTIILNSHDKAGVKYKNLKKKK</sequence>
<evidence type="ECO:0000313" key="7">
    <source>
        <dbReference type="Proteomes" id="UP000792457"/>
    </source>
</evidence>
<keyword evidence="3" id="KW-0808">Transferase</keyword>
<dbReference type="GO" id="GO:0008194">
    <property type="term" value="F:UDP-glycosyltransferase activity"/>
    <property type="evidence" value="ECO:0007669"/>
    <property type="project" value="InterPro"/>
</dbReference>
<gene>
    <name evidence="6" type="primary">UGT</name>
    <name evidence="6" type="ORF">J437_LFUL019839</name>
</gene>
<evidence type="ECO:0000256" key="4">
    <source>
        <dbReference type="SAM" id="Phobius"/>
    </source>
</evidence>
<evidence type="ECO:0000256" key="1">
    <source>
        <dbReference type="ARBA" id="ARBA00009995"/>
    </source>
</evidence>
<dbReference type="OrthoDB" id="5835829at2759"/>
<keyword evidence="5" id="KW-0732">Signal</keyword>
<evidence type="ECO:0000256" key="3">
    <source>
        <dbReference type="ARBA" id="ARBA00022679"/>
    </source>
</evidence>
<dbReference type="PANTHER" id="PTHR48043">
    <property type="entry name" value="EG:EG0003.4 PROTEIN-RELATED"/>
    <property type="match status" value="1"/>
</dbReference>
<reference evidence="6" key="1">
    <citation type="submission" date="2013-04" db="EMBL/GenBank/DDBJ databases">
        <authorList>
            <person name="Qu J."/>
            <person name="Murali S.C."/>
            <person name="Bandaranaike D."/>
            <person name="Bellair M."/>
            <person name="Blankenburg K."/>
            <person name="Chao H."/>
            <person name="Dinh H."/>
            <person name="Doddapaneni H."/>
            <person name="Downs B."/>
            <person name="Dugan-Rocha S."/>
            <person name="Elkadiri S."/>
            <person name="Gnanaolivu R.D."/>
            <person name="Hernandez B."/>
            <person name="Javaid M."/>
            <person name="Jayaseelan J.C."/>
            <person name="Lee S."/>
            <person name="Li M."/>
            <person name="Ming W."/>
            <person name="Munidasa M."/>
            <person name="Muniz J."/>
            <person name="Nguyen L."/>
            <person name="Ongeri F."/>
            <person name="Osuji N."/>
            <person name="Pu L.-L."/>
            <person name="Puazo M."/>
            <person name="Qu C."/>
            <person name="Quiroz J."/>
            <person name="Raj R."/>
            <person name="Weissenberger G."/>
            <person name="Xin Y."/>
            <person name="Zou X."/>
            <person name="Han Y."/>
            <person name="Richards S."/>
            <person name="Worley K."/>
            <person name="Muzny D."/>
            <person name="Gibbs R."/>
        </authorList>
    </citation>
    <scope>NUCLEOTIDE SEQUENCE</scope>
    <source>
        <strain evidence="6">Sampled in the wild</strain>
    </source>
</reference>
<comment type="caution">
    <text evidence="6">The sequence shown here is derived from an EMBL/GenBank/DDBJ whole genome shotgun (WGS) entry which is preliminary data.</text>
</comment>
<dbReference type="InterPro" id="IPR050271">
    <property type="entry name" value="UDP-glycosyltransferase"/>
</dbReference>
<dbReference type="Proteomes" id="UP000792457">
    <property type="component" value="Unassembled WGS sequence"/>
</dbReference>
<dbReference type="CDD" id="cd03784">
    <property type="entry name" value="GT1_Gtf-like"/>
    <property type="match status" value="1"/>
</dbReference>
<dbReference type="Gene3D" id="3.40.50.2000">
    <property type="entry name" value="Glycogen Phosphorylase B"/>
    <property type="match status" value="1"/>
</dbReference>
<dbReference type="PANTHER" id="PTHR48043:SF159">
    <property type="entry name" value="EG:EG0003.4 PROTEIN-RELATED"/>
    <property type="match status" value="1"/>
</dbReference>
<dbReference type="EMBL" id="KZ309351">
    <property type="protein sequence ID" value="KAG8238389.1"/>
    <property type="molecule type" value="Genomic_DNA"/>
</dbReference>
<dbReference type="InterPro" id="IPR002213">
    <property type="entry name" value="UDP_glucos_trans"/>
</dbReference>
<comment type="similarity">
    <text evidence="1">Belongs to the UDP-glycosyltransferase family.</text>
</comment>
<evidence type="ECO:0000256" key="2">
    <source>
        <dbReference type="ARBA" id="ARBA00022676"/>
    </source>
</evidence>
<keyword evidence="4" id="KW-0812">Transmembrane</keyword>
<feature type="signal peptide" evidence="5">
    <location>
        <begin position="1"/>
        <end position="18"/>
    </location>
</feature>
<dbReference type="SUPFAM" id="SSF53756">
    <property type="entry name" value="UDP-Glycosyltransferase/glycogen phosphorylase"/>
    <property type="match status" value="1"/>
</dbReference>
<evidence type="ECO:0000313" key="6">
    <source>
        <dbReference type="EMBL" id="KAG8238389.1"/>
    </source>
</evidence>
<keyword evidence="7" id="KW-1185">Reference proteome</keyword>
<feature type="chain" id="PRO_5035420732" evidence="5">
    <location>
        <begin position="19"/>
        <end position="528"/>
    </location>
</feature>
<evidence type="ECO:0000256" key="5">
    <source>
        <dbReference type="SAM" id="SignalP"/>
    </source>
</evidence>
<dbReference type="AlphaFoldDB" id="A0A8K0KN85"/>
<name>A0A8K0KN85_LADFU</name>
<reference evidence="6" key="2">
    <citation type="submission" date="2017-10" db="EMBL/GenBank/DDBJ databases">
        <title>Ladona fulva Genome sequencing and assembly.</title>
        <authorList>
            <person name="Murali S."/>
            <person name="Richards S."/>
            <person name="Bandaranaike D."/>
            <person name="Bellair M."/>
            <person name="Blankenburg K."/>
            <person name="Chao H."/>
            <person name="Dinh H."/>
            <person name="Doddapaneni H."/>
            <person name="Dugan-Rocha S."/>
            <person name="Elkadiri S."/>
            <person name="Gnanaolivu R."/>
            <person name="Hernandez B."/>
            <person name="Skinner E."/>
            <person name="Javaid M."/>
            <person name="Lee S."/>
            <person name="Li M."/>
            <person name="Ming W."/>
            <person name="Munidasa M."/>
            <person name="Muniz J."/>
            <person name="Nguyen L."/>
            <person name="Hughes D."/>
            <person name="Osuji N."/>
            <person name="Pu L.-L."/>
            <person name="Puazo M."/>
            <person name="Qu C."/>
            <person name="Quiroz J."/>
            <person name="Raj R."/>
            <person name="Weissenberger G."/>
            <person name="Xin Y."/>
            <person name="Zou X."/>
            <person name="Han Y."/>
            <person name="Worley K."/>
            <person name="Muzny D."/>
            <person name="Gibbs R."/>
        </authorList>
    </citation>
    <scope>NUCLEOTIDE SEQUENCE</scope>
    <source>
        <strain evidence="6">Sampled in the wild</strain>
    </source>
</reference>